<organism evidence="2 4">
    <name type="scientific">Neospora caninum (strain Liverpool)</name>
    <dbReference type="NCBI Taxonomy" id="572307"/>
    <lineage>
        <taxon>Eukaryota</taxon>
        <taxon>Sar</taxon>
        <taxon>Alveolata</taxon>
        <taxon>Apicomplexa</taxon>
        <taxon>Conoidasida</taxon>
        <taxon>Coccidia</taxon>
        <taxon>Eucoccidiorida</taxon>
        <taxon>Eimeriorina</taxon>
        <taxon>Sarcocystidae</taxon>
        <taxon>Neospora</taxon>
    </lineage>
</organism>
<dbReference type="VEuPathDB" id="ToxoDB:NCLIV_037680"/>
<dbReference type="RefSeq" id="XP_003884018.1">
    <property type="nucleotide sequence ID" value="XM_003883969.1"/>
</dbReference>
<name>F0VJS5_NEOCL</name>
<dbReference type="InParanoid" id="F0VJS5"/>
<feature type="region of interest" description="Disordered" evidence="1">
    <location>
        <begin position="1"/>
        <end position="33"/>
    </location>
</feature>
<accession>F0VJS5</accession>
<evidence type="ECO:0000256" key="1">
    <source>
        <dbReference type="SAM" id="MobiDB-lite"/>
    </source>
</evidence>
<keyword evidence="4" id="KW-1185">Reference proteome</keyword>
<dbReference type="EMBL" id="FR823390">
    <property type="protein sequence ID" value="CBZ53986.1"/>
    <property type="molecule type" value="Genomic_DNA"/>
</dbReference>
<evidence type="ECO:0000313" key="3">
    <source>
        <dbReference type="EMBL" id="CEL67988.1"/>
    </source>
</evidence>
<proteinExistence type="predicted"/>
<dbReference type="GeneID" id="13443712"/>
<feature type="compositionally biased region" description="Pro residues" evidence="1">
    <location>
        <begin position="17"/>
        <end position="28"/>
    </location>
</feature>
<reference evidence="3" key="4">
    <citation type="journal article" date="2015" name="PLoS ONE">
        <title>Comprehensive Evaluation of Toxoplasma gondii VEG and Neospora caninum LIV Genomes with Tachyzoite Stage Transcriptome and Proteome Defines Novel Transcript Features.</title>
        <authorList>
            <person name="Ramaprasad A."/>
            <person name="Mourier T."/>
            <person name="Naeem R."/>
            <person name="Malas T.B."/>
            <person name="Moussa E."/>
            <person name="Panigrahi A."/>
            <person name="Vermont S.J."/>
            <person name="Otto T.D."/>
            <person name="Wastling J."/>
            <person name="Pain A."/>
        </authorList>
    </citation>
    <scope>NUCLEOTIDE SEQUENCE</scope>
    <source>
        <strain evidence="3">Liverpool</strain>
    </source>
</reference>
<reference evidence="2" key="1">
    <citation type="submission" date="2011-02" db="EMBL/GenBank/DDBJ databases">
        <authorList>
            <person name="Aslett M."/>
        </authorList>
    </citation>
    <scope>NUCLEOTIDE SEQUENCE</scope>
    <source>
        <strain evidence="2">Liverpool</strain>
    </source>
</reference>
<sequence>MRSLLEQAKNSLSMHSPTPPVPPPPPQPDNMQSTLKKINLVRFQHCDGDHHFDRGYLFDSGDLCDKWLRRFERQARFAEEMSYRTPPHVLQPVVVSMVLASLLAMVRWQLSA</sequence>
<reference evidence="4" key="3">
    <citation type="journal article" date="2012" name="PLoS Pathog.">
        <title>Comparative genomics of the apicomplexan parasites Toxoplasma gondii and Neospora caninum: Coccidia differing in host range and transmission strategy.</title>
        <authorList>
            <person name="Reid A.J."/>
            <person name="Vermont S.J."/>
            <person name="Cotton J.A."/>
            <person name="Harris D."/>
            <person name="Hill-Cawthorne G.A."/>
            <person name="Konen-Waisman S."/>
            <person name="Latham S.M."/>
            <person name="Mourier T."/>
            <person name="Norton R."/>
            <person name="Quail M.A."/>
            <person name="Sanders M."/>
            <person name="Shanmugam D."/>
            <person name="Sohal A."/>
            <person name="Wasmuth J.D."/>
            <person name="Brunk B."/>
            <person name="Grigg M.E."/>
            <person name="Howard J.C."/>
            <person name="Parkinson J."/>
            <person name="Roos D.S."/>
            <person name="Trees A.J."/>
            <person name="Berriman M."/>
            <person name="Pain A."/>
            <person name="Wastling J.M."/>
        </authorList>
    </citation>
    <scope>NUCLEOTIDE SEQUENCE [LARGE SCALE GENOMIC DNA]</scope>
    <source>
        <strain evidence="4">Liverpool</strain>
    </source>
</reference>
<protein>
    <submittedName>
        <fullName evidence="2">Uncharacterized protein</fullName>
    </submittedName>
</protein>
<gene>
    <name evidence="3" type="ORF">BN1204_037680</name>
    <name evidence="2" type="ORF">NCLIV_037680</name>
</gene>
<dbReference type="EMBL" id="LN714483">
    <property type="protein sequence ID" value="CEL67988.1"/>
    <property type="molecule type" value="Genomic_DNA"/>
</dbReference>
<dbReference type="AlphaFoldDB" id="F0VJS5"/>
<evidence type="ECO:0000313" key="4">
    <source>
        <dbReference type="Proteomes" id="UP000007494"/>
    </source>
</evidence>
<evidence type="ECO:0000313" key="2">
    <source>
        <dbReference type="EMBL" id="CBZ53986.1"/>
    </source>
</evidence>
<dbReference type="Proteomes" id="UP000007494">
    <property type="component" value="Chromosome VIII"/>
</dbReference>
<reference evidence="2" key="2">
    <citation type="submission" date="2011-03" db="EMBL/GenBank/DDBJ databases">
        <title>Comparative genomics and transcriptomics of Neospora caninum and Toxoplasma gondii.</title>
        <authorList>
            <person name="Reid A.J."/>
            <person name="Sohal A."/>
            <person name="Harris D."/>
            <person name="Quail M."/>
            <person name="Sanders M."/>
            <person name="Berriman M."/>
            <person name="Wastling J.M."/>
            <person name="Pain A."/>
        </authorList>
    </citation>
    <scope>NUCLEOTIDE SEQUENCE</scope>
    <source>
        <strain evidence="2">Liverpool</strain>
    </source>
</reference>
<dbReference type="eggNOG" id="ENOG502TMBG">
    <property type="taxonomic scope" value="Eukaryota"/>
</dbReference>